<dbReference type="EMBL" id="OZ037948">
    <property type="protein sequence ID" value="CAL1709520.1"/>
    <property type="molecule type" value="Genomic_DNA"/>
</dbReference>
<dbReference type="InterPro" id="IPR036291">
    <property type="entry name" value="NAD(P)-bd_dom_sf"/>
</dbReference>
<keyword evidence="3" id="KW-1185">Reference proteome</keyword>
<dbReference type="Gene3D" id="3.40.50.720">
    <property type="entry name" value="NAD(P)-binding Rossmann-like Domain"/>
    <property type="match status" value="1"/>
</dbReference>
<proteinExistence type="predicted"/>
<accession>A0ABP1DNZ6</accession>
<protein>
    <recommendedName>
        <fullName evidence="1">NmrA-like domain-containing protein</fullName>
    </recommendedName>
</protein>
<evidence type="ECO:0000313" key="3">
    <source>
        <dbReference type="Proteomes" id="UP001497453"/>
    </source>
</evidence>
<dbReference type="InterPro" id="IPR008030">
    <property type="entry name" value="NmrA-like"/>
</dbReference>
<organism evidence="2 3">
    <name type="scientific">Somion occarium</name>
    <dbReference type="NCBI Taxonomy" id="3059160"/>
    <lineage>
        <taxon>Eukaryota</taxon>
        <taxon>Fungi</taxon>
        <taxon>Dikarya</taxon>
        <taxon>Basidiomycota</taxon>
        <taxon>Agaricomycotina</taxon>
        <taxon>Agaricomycetes</taxon>
        <taxon>Polyporales</taxon>
        <taxon>Cerrenaceae</taxon>
        <taxon>Somion</taxon>
    </lineage>
</organism>
<evidence type="ECO:0000313" key="2">
    <source>
        <dbReference type="EMBL" id="CAL1709520.1"/>
    </source>
</evidence>
<sequence length="334" mass="37289">MYDVGICICIKTAHADRRLVPRVRIQQISTLNPHTAKLTRMTILITAATGRTSTYVIKALLSDKAIEPSQLRLLVRSQAAIERVKAKFPELQPSCFVIGDYLEASSLPPALEGVDLVFYNGPPFTPLETAMGIAMIEAAKNAGVKHFVFCSVLHPLLTKLLNHRSKLYVEEHLIESGLNYTILQPTSLMQNFDLQNVIKSSVIPAPYSSKTLQGFLDLEDLAVVARDVILNPTLHNRARYELVGENITLEEVAKTIGRVANLPALKCEEVPRAKVAESGAIPTKALSEYAKEGLDRMLYYYDRRGIPGNNNVARWLLGREPTNWESYARRELHK</sequence>
<dbReference type="Gene3D" id="3.90.25.10">
    <property type="entry name" value="UDP-galactose 4-epimerase, domain 1"/>
    <property type="match status" value="1"/>
</dbReference>
<dbReference type="Proteomes" id="UP001497453">
    <property type="component" value="Chromosome 5"/>
</dbReference>
<gene>
    <name evidence="2" type="ORF">GFSPODELE1_LOCUS7388</name>
</gene>
<evidence type="ECO:0000259" key="1">
    <source>
        <dbReference type="Pfam" id="PF05368"/>
    </source>
</evidence>
<reference evidence="3" key="1">
    <citation type="submission" date="2024-04" db="EMBL/GenBank/DDBJ databases">
        <authorList>
            <person name="Shaw F."/>
            <person name="Minotto A."/>
        </authorList>
    </citation>
    <scope>NUCLEOTIDE SEQUENCE [LARGE SCALE GENOMIC DNA]</scope>
</reference>
<dbReference type="Pfam" id="PF05368">
    <property type="entry name" value="NmrA"/>
    <property type="match status" value="1"/>
</dbReference>
<dbReference type="InterPro" id="IPR051604">
    <property type="entry name" value="Ergot_Alk_Oxidoreductase"/>
</dbReference>
<dbReference type="PANTHER" id="PTHR43162:SF1">
    <property type="entry name" value="PRESTALK A DIFFERENTIATION PROTEIN A"/>
    <property type="match status" value="1"/>
</dbReference>
<dbReference type="PANTHER" id="PTHR43162">
    <property type="match status" value="1"/>
</dbReference>
<dbReference type="SUPFAM" id="SSF51735">
    <property type="entry name" value="NAD(P)-binding Rossmann-fold domains"/>
    <property type="match status" value="1"/>
</dbReference>
<name>A0ABP1DNZ6_9APHY</name>
<feature type="domain" description="NmrA-like" evidence="1">
    <location>
        <begin position="41"/>
        <end position="284"/>
    </location>
</feature>